<evidence type="ECO:0000259" key="7">
    <source>
        <dbReference type="PROSITE" id="PS50057"/>
    </source>
</evidence>
<dbReference type="Pfam" id="PF04382">
    <property type="entry name" value="SAB"/>
    <property type="match status" value="1"/>
</dbReference>
<feature type="compositionally biased region" description="Basic and acidic residues" evidence="6">
    <location>
        <begin position="453"/>
        <end position="472"/>
    </location>
</feature>
<dbReference type="SMART" id="SM01195">
    <property type="entry name" value="FA"/>
    <property type="match status" value="1"/>
</dbReference>
<dbReference type="GO" id="GO:0031032">
    <property type="term" value="P:actomyosin structure organization"/>
    <property type="evidence" value="ECO:0007669"/>
    <property type="project" value="TreeGrafter"/>
</dbReference>
<dbReference type="SMART" id="SM00295">
    <property type="entry name" value="B41"/>
    <property type="match status" value="1"/>
</dbReference>
<dbReference type="InterPro" id="IPR007477">
    <property type="entry name" value="SAB_dom"/>
</dbReference>
<dbReference type="FunFam" id="1.20.80.10:FF:000001">
    <property type="entry name" value="Erythrocyte membrane protein band 4.1"/>
    <property type="match status" value="1"/>
</dbReference>
<evidence type="ECO:0000256" key="3">
    <source>
        <dbReference type="ARBA" id="ARBA00022553"/>
    </source>
</evidence>
<keyword evidence="4" id="KW-0009">Actin-binding</keyword>
<dbReference type="FunFam" id="2.30.29.30:FF:000001">
    <property type="entry name" value="Erythrocyte membrane protein band 4.1"/>
    <property type="match status" value="1"/>
</dbReference>
<keyword evidence="2" id="KW-0963">Cytoplasm</keyword>
<reference evidence="8" key="3">
    <citation type="submission" date="2025-09" db="UniProtKB">
        <authorList>
            <consortium name="Ensembl"/>
        </authorList>
    </citation>
    <scope>IDENTIFICATION</scope>
</reference>
<dbReference type="Pfam" id="PF09379">
    <property type="entry name" value="FERM_N"/>
    <property type="match status" value="1"/>
</dbReference>
<dbReference type="GO" id="GO:0005856">
    <property type="term" value="C:cytoskeleton"/>
    <property type="evidence" value="ECO:0007669"/>
    <property type="project" value="UniProtKB-SubCell"/>
</dbReference>
<dbReference type="InterPro" id="IPR019748">
    <property type="entry name" value="FERM_central"/>
</dbReference>
<keyword evidence="3" id="KW-0597">Phosphoprotein</keyword>
<dbReference type="InParanoid" id="A0A3P8WJ60"/>
<evidence type="ECO:0000256" key="2">
    <source>
        <dbReference type="ARBA" id="ARBA00022490"/>
    </source>
</evidence>
<dbReference type="InterPro" id="IPR008379">
    <property type="entry name" value="Band_4.1_C"/>
</dbReference>
<dbReference type="GO" id="GO:0005886">
    <property type="term" value="C:plasma membrane"/>
    <property type="evidence" value="ECO:0007669"/>
    <property type="project" value="TreeGrafter"/>
</dbReference>
<accession>A0A3P8WJ60</accession>
<evidence type="ECO:0000256" key="6">
    <source>
        <dbReference type="SAM" id="MobiDB-lite"/>
    </source>
</evidence>
<dbReference type="Gene3D" id="2.30.29.30">
    <property type="entry name" value="Pleckstrin-homology domain (PH domain)/Phosphotyrosine-binding domain (PTB)"/>
    <property type="match status" value="1"/>
</dbReference>
<dbReference type="RefSeq" id="XP_016897975.1">
    <property type="nucleotide sequence ID" value="XM_017042486.1"/>
</dbReference>
<dbReference type="CTD" id="407981"/>
<dbReference type="PROSITE" id="PS50057">
    <property type="entry name" value="FERM_3"/>
    <property type="match status" value="1"/>
</dbReference>
<dbReference type="RefSeq" id="XP_016897976.1">
    <property type="nucleotide sequence ID" value="XM_017042487.1"/>
</dbReference>
<evidence type="ECO:0000313" key="9">
    <source>
        <dbReference type="Proteomes" id="UP000265120"/>
    </source>
</evidence>
<evidence type="ECO:0000256" key="4">
    <source>
        <dbReference type="ARBA" id="ARBA00023203"/>
    </source>
</evidence>
<dbReference type="Pfam" id="PF08736">
    <property type="entry name" value="FA"/>
    <property type="match status" value="1"/>
</dbReference>
<dbReference type="FunFam" id="3.10.20.90:FF:000002">
    <property type="entry name" value="Erythrocyte protein band 4.1-like 3"/>
    <property type="match status" value="1"/>
</dbReference>
<dbReference type="InterPro" id="IPR011993">
    <property type="entry name" value="PH-like_dom_sf"/>
</dbReference>
<feature type="compositionally biased region" description="Basic and acidic residues" evidence="6">
    <location>
        <begin position="9"/>
        <end position="22"/>
    </location>
</feature>
<dbReference type="GO" id="GO:0030866">
    <property type="term" value="P:cortical actin cytoskeleton organization"/>
    <property type="evidence" value="ECO:0007669"/>
    <property type="project" value="InterPro"/>
</dbReference>
<organism evidence="8 9">
    <name type="scientific">Cynoglossus semilaevis</name>
    <name type="common">Tongue sole</name>
    <dbReference type="NCBI Taxonomy" id="244447"/>
    <lineage>
        <taxon>Eukaryota</taxon>
        <taxon>Metazoa</taxon>
        <taxon>Chordata</taxon>
        <taxon>Craniata</taxon>
        <taxon>Vertebrata</taxon>
        <taxon>Euteleostomi</taxon>
        <taxon>Actinopterygii</taxon>
        <taxon>Neopterygii</taxon>
        <taxon>Teleostei</taxon>
        <taxon>Neoteleostei</taxon>
        <taxon>Acanthomorphata</taxon>
        <taxon>Carangaria</taxon>
        <taxon>Pleuronectiformes</taxon>
        <taxon>Pleuronectoidei</taxon>
        <taxon>Cynoglossidae</taxon>
        <taxon>Cynoglossinae</taxon>
        <taxon>Cynoglossus</taxon>
    </lineage>
</organism>
<dbReference type="InterPro" id="IPR019749">
    <property type="entry name" value="Band_41_domain"/>
</dbReference>
<dbReference type="RefSeq" id="XP_016897974.1">
    <property type="nucleotide sequence ID" value="XM_017042485.1"/>
</dbReference>
<dbReference type="Proteomes" id="UP000265120">
    <property type="component" value="Chromosome 20"/>
</dbReference>
<dbReference type="PANTHER" id="PTHR23280:SF20">
    <property type="entry name" value="BAND 4.1-LIKE PROTEIN 3"/>
    <property type="match status" value="1"/>
</dbReference>
<dbReference type="SMART" id="SM01196">
    <property type="entry name" value="FERM_C"/>
    <property type="match status" value="1"/>
</dbReference>
<reference evidence="8" key="2">
    <citation type="submission" date="2025-08" db="UniProtKB">
        <authorList>
            <consortium name="Ensembl"/>
        </authorList>
    </citation>
    <scope>IDENTIFICATION</scope>
</reference>
<name>A0A3P8WJ60_CYNSE</name>
<dbReference type="Ensembl" id="ENSCSET00000025893.1">
    <property type="protein sequence ID" value="ENSCSEP00000025556.1"/>
    <property type="gene ID" value="ENSCSEG00000016317.1"/>
</dbReference>
<dbReference type="Gene3D" id="3.10.20.90">
    <property type="entry name" value="Phosphatidylinositol 3-kinase Catalytic Subunit, Chain A, domain 1"/>
    <property type="match status" value="1"/>
</dbReference>
<dbReference type="Pfam" id="PF09380">
    <property type="entry name" value="FERM_C"/>
    <property type="match status" value="1"/>
</dbReference>
<dbReference type="InterPro" id="IPR000299">
    <property type="entry name" value="FERM_domain"/>
</dbReference>
<dbReference type="InterPro" id="IPR014352">
    <property type="entry name" value="FERM/acyl-CoA-bd_prot_sf"/>
</dbReference>
<evidence type="ECO:0000256" key="5">
    <source>
        <dbReference type="ARBA" id="ARBA00023212"/>
    </source>
</evidence>
<feature type="domain" description="FERM" evidence="7">
    <location>
        <begin position="83"/>
        <end position="364"/>
    </location>
</feature>
<dbReference type="GO" id="GO:0003779">
    <property type="term" value="F:actin binding"/>
    <property type="evidence" value="ECO:0007669"/>
    <property type="project" value="UniProtKB-KW"/>
</dbReference>
<dbReference type="PRINTS" id="PR00661">
    <property type="entry name" value="ERMFAMILY"/>
</dbReference>
<comment type="subcellular location">
    <subcellularLocation>
        <location evidence="1">Cytoplasm</location>
        <location evidence="1">Cytoskeleton</location>
    </subcellularLocation>
</comment>
<evidence type="ECO:0000256" key="1">
    <source>
        <dbReference type="ARBA" id="ARBA00004245"/>
    </source>
</evidence>
<keyword evidence="5" id="KW-0206">Cytoskeleton</keyword>
<evidence type="ECO:0000313" key="8">
    <source>
        <dbReference type="Ensembl" id="ENSCSEP00000025556.1"/>
    </source>
</evidence>
<dbReference type="SUPFAM" id="SSF54236">
    <property type="entry name" value="Ubiquitin-like"/>
    <property type="match status" value="1"/>
</dbReference>
<feature type="region of interest" description="Disordered" evidence="6">
    <location>
        <begin position="676"/>
        <end position="719"/>
    </location>
</feature>
<keyword evidence="9" id="KW-1185">Reference proteome</keyword>
<dbReference type="AlphaFoldDB" id="A0A3P8WJ60"/>
<sequence>MTTESGADSEAKQPQDNKETEKKKTKAAADSTPLPEQLPAAVGHSTPAKKEQEHQEEDQTSHRSSISHLSKSPLRGVKKPKIMQCKVTLLDGSDYTLDVEKRTKGQLLFDKICDSLNLLEKDYFGITYKDVENQKNWLDPSKELKKQVKTGPWNFAFNVKFYPPDPSQLAEDITRYYLCLQLRDDVVSGRLPCSFATHTVLGSYTVQSELGDYDPEELGSDYISELRFAPNQTKELEEKVVELHKTYKGMTPAEAEMHFLENAKKLSMYGVDLHHAKDSEGVEIMLGVCASGLLIYRDRLRINRFAWPKILKISYKRNNFYIKIRPGEFEQFESTIGFKLPNHRAAKRLWKVCVEHHTFFRLVSPEAPPKKLLSLGSKFRYSGRTQAQTRRASSQIIRPAPFFERSASKRYTMSRSLDGAPIMENHETLMKDSATDGAAKVFAKGDIITTVTTEEKKGEEEKSEQEDSKMDQETPDAAAVRGLRHDTKYSPHAYTTDPLRSELSLPSSPVTLTKVRSRRRENVRKRASSVSPAKSSNGCRRRQARADRKAALLEEQALLLSARKQRLEQGKRRGGTLFSFSLHLPDLSSILDEDGYITFPDLSEMRFLPECAQHLLPIKSPSLIPCFLFIFFFLLSTSFSVPYALTLSFPLALCLCYLEPKAASLTAFVAQGYNDSSEEEETDSEQTDFAFDEEMTATESETEEDSEMRTQDTEPPVEVVKHQTNISELKRSFLETDSGAAGLTEWEKRLSSSPAHSPRADEAPMIEPLDLQDNKDEQPAEDETEKPVEPKATEATGYLVKYVVDSVVTEGATSSGPRGISPSTTVDDDVFTDGTLREVEGKTPDSEGLMVRVSPGAVRQEVTQAIIDKKGTLIILKEEKVDTGDKEISLTGEKEVFALPRAVDAEKFDLVLSSKDKDTGKEDVFAFESHMTLIKTVGPKTDMKADDLTQIKSTDSPKKAMASWISEETKAGASEFICTTTCEIKETKTSDGPQQKENLFNLEGLAQFKQLKTHLTQNAVFDSSSSSLEVSTLGWVSSPGKTSADSEQKAAETSVTEATPEKDLDVSDAASKEMPVVHTETKTITYESAEVDTNGDVDPGVLLSAQTITSETTSTTTTTHITKTVKGGISETRIEKRIVITGDTEIDHDEALAQAIKEAKEQHPDMSVTKVVVHKETEITPEEGED</sequence>
<feature type="compositionally biased region" description="Acidic residues" evidence="6">
    <location>
        <begin position="676"/>
        <end position="706"/>
    </location>
</feature>
<dbReference type="PANTHER" id="PTHR23280">
    <property type="entry name" value="4.1 G PROTEIN"/>
    <property type="match status" value="1"/>
</dbReference>
<feature type="region of interest" description="Disordered" evidence="6">
    <location>
        <begin position="1035"/>
        <end position="1061"/>
    </location>
</feature>
<dbReference type="GeneTree" id="ENSGT00940000157047"/>
<protein>
    <submittedName>
        <fullName evidence="8">Erythrocyte membrane protein band 4.1 like 3</fullName>
    </submittedName>
</protein>
<dbReference type="Gene3D" id="1.20.80.10">
    <property type="match status" value="1"/>
</dbReference>
<reference evidence="8 9" key="1">
    <citation type="journal article" date="2014" name="Nat. Genet.">
        <title>Whole-genome sequence of a flatfish provides insights into ZW sex chromosome evolution and adaptation to a benthic lifestyle.</title>
        <authorList>
            <person name="Chen S."/>
            <person name="Zhang G."/>
            <person name="Shao C."/>
            <person name="Huang Q."/>
            <person name="Liu G."/>
            <person name="Zhang P."/>
            <person name="Song W."/>
            <person name="An N."/>
            <person name="Chalopin D."/>
            <person name="Volff J.N."/>
            <person name="Hong Y."/>
            <person name="Li Q."/>
            <person name="Sha Z."/>
            <person name="Zhou H."/>
            <person name="Xie M."/>
            <person name="Yu Q."/>
            <person name="Liu Y."/>
            <person name="Xiang H."/>
            <person name="Wang N."/>
            <person name="Wu K."/>
            <person name="Yang C."/>
            <person name="Zhou Q."/>
            <person name="Liao X."/>
            <person name="Yang L."/>
            <person name="Hu Q."/>
            <person name="Zhang J."/>
            <person name="Meng L."/>
            <person name="Jin L."/>
            <person name="Tian Y."/>
            <person name="Lian J."/>
            <person name="Yang J."/>
            <person name="Miao G."/>
            <person name="Liu S."/>
            <person name="Liang Z."/>
            <person name="Yan F."/>
            <person name="Li Y."/>
            <person name="Sun B."/>
            <person name="Zhang H."/>
            <person name="Zhang J."/>
            <person name="Zhu Y."/>
            <person name="Du M."/>
            <person name="Zhao Y."/>
            <person name="Schartl M."/>
            <person name="Tang Q."/>
            <person name="Wang J."/>
        </authorList>
    </citation>
    <scope>NUCLEOTIDE SEQUENCE</scope>
</reference>
<dbReference type="GeneID" id="103396509"/>
<dbReference type="PROSITE" id="PS00661">
    <property type="entry name" value="FERM_2"/>
    <property type="match status" value="1"/>
</dbReference>
<dbReference type="PROSITE" id="PS00660">
    <property type="entry name" value="FERM_1"/>
    <property type="match status" value="1"/>
</dbReference>
<feature type="region of interest" description="Disordered" evidence="6">
    <location>
        <begin position="746"/>
        <end position="793"/>
    </location>
</feature>
<dbReference type="InterPro" id="IPR035963">
    <property type="entry name" value="FERM_2"/>
</dbReference>
<dbReference type="CDD" id="cd13184">
    <property type="entry name" value="FERM_C_4_1_family"/>
    <property type="match status" value="1"/>
</dbReference>
<dbReference type="GO" id="GO:0005198">
    <property type="term" value="F:structural molecule activity"/>
    <property type="evidence" value="ECO:0007669"/>
    <property type="project" value="InterPro"/>
</dbReference>
<dbReference type="InterPro" id="IPR018979">
    <property type="entry name" value="FERM_N"/>
</dbReference>
<dbReference type="STRING" id="244447.ENSCSEP00000025556"/>
<dbReference type="Pfam" id="PF05902">
    <property type="entry name" value="4_1_CTD"/>
    <property type="match status" value="1"/>
</dbReference>
<dbReference type="SUPFAM" id="SSF47031">
    <property type="entry name" value="Second domain of FERM"/>
    <property type="match status" value="1"/>
</dbReference>
<dbReference type="InterPro" id="IPR029071">
    <property type="entry name" value="Ubiquitin-like_domsf"/>
</dbReference>
<feature type="compositionally biased region" description="Basic residues" evidence="6">
    <location>
        <begin position="515"/>
        <end position="527"/>
    </location>
</feature>
<dbReference type="InterPro" id="IPR000798">
    <property type="entry name" value="Ez/rad/moesin-like"/>
</dbReference>
<dbReference type="InterPro" id="IPR019747">
    <property type="entry name" value="FERM_CS"/>
</dbReference>
<feature type="compositionally biased region" description="Low complexity" evidence="6">
    <location>
        <begin position="62"/>
        <end position="74"/>
    </location>
</feature>
<dbReference type="SUPFAM" id="SSF50729">
    <property type="entry name" value="PH domain-like"/>
    <property type="match status" value="1"/>
</dbReference>
<dbReference type="Pfam" id="PF00373">
    <property type="entry name" value="FERM_M"/>
    <property type="match status" value="1"/>
</dbReference>
<feature type="region of interest" description="Disordered" evidence="6">
    <location>
        <begin position="1"/>
        <end position="74"/>
    </location>
</feature>
<feature type="region of interest" description="Disordered" evidence="6">
    <location>
        <begin position="811"/>
        <end position="830"/>
    </location>
</feature>
<feature type="region of interest" description="Disordered" evidence="6">
    <location>
        <begin position="452"/>
        <end position="545"/>
    </location>
</feature>
<proteinExistence type="predicted"/>
<feature type="compositionally biased region" description="Basic and acidic residues" evidence="6">
    <location>
        <begin position="48"/>
        <end position="61"/>
    </location>
</feature>
<dbReference type="InterPro" id="IPR014847">
    <property type="entry name" value="FA"/>
</dbReference>
<dbReference type="PRINTS" id="PR00935">
    <property type="entry name" value="BAND41"/>
</dbReference>
<dbReference type="InterPro" id="IPR018980">
    <property type="entry name" value="FERM_PH-like_C"/>
</dbReference>
<dbReference type="CDD" id="cd14473">
    <property type="entry name" value="FERM_B-lobe"/>
    <property type="match status" value="1"/>
</dbReference>
<dbReference type="OrthoDB" id="6589456at2759"/>